<proteinExistence type="predicted"/>
<gene>
    <name evidence="1" type="ORF">UFOVP1356_31</name>
</gene>
<evidence type="ECO:0008006" key="2">
    <source>
        <dbReference type="Google" id="ProtNLM"/>
    </source>
</evidence>
<organism evidence="1">
    <name type="scientific">uncultured Caudovirales phage</name>
    <dbReference type="NCBI Taxonomy" id="2100421"/>
    <lineage>
        <taxon>Viruses</taxon>
        <taxon>Duplodnaviria</taxon>
        <taxon>Heunggongvirae</taxon>
        <taxon>Uroviricota</taxon>
        <taxon>Caudoviricetes</taxon>
        <taxon>Peduoviridae</taxon>
        <taxon>Maltschvirus</taxon>
        <taxon>Maltschvirus maltsch</taxon>
    </lineage>
</organism>
<protein>
    <recommendedName>
        <fullName evidence="2">Tail tubular protein Gp11</fullName>
    </recommendedName>
</protein>
<sequence length="199" mass="22059">MASQVDICNRALIKLGAGQITAITDNTKAARVLSGLWDSVRQAELSKRFWIFALTRTSMPALATTPEWGFGYQYQLPVDFLKLVQINDTFIPPGLMDYRNGDDSPYAIEGKSLLTNFGPPLKIRYIRDVTDTGTFDALFCDMLASRLAVEACYSITQSREGQNAAKEDYKSSSREASISNAIAKPPQGLLDDSWMMGRL</sequence>
<evidence type="ECO:0000313" key="1">
    <source>
        <dbReference type="EMBL" id="CAB4200254.1"/>
    </source>
</evidence>
<accession>A0A6J5S3G7</accession>
<reference evidence="1" key="1">
    <citation type="submission" date="2020-05" db="EMBL/GenBank/DDBJ databases">
        <authorList>
            <person name="Chiriac C."/>
            <person name="Salcher M."/>
            <person name="Ghai R."/>
            <person name="Kavagutti S V."/>
        </authorList>
    </citation>
    <scope>NUCLEOTIDE SEQUENCE</scope>
</reference>
<name>A0A6J5S3G7_9CAUD</name>
<dbReference type="EMBL" id="LR797294">
    <property type="protein sequence ID" value="CAB4200254.1"/>
    <property type="molecule type" value="Genomic_DNA"/>
</dbReference>